<dbReference type="InterPro" id="IPR035996">
    <property type="entry name" value="4pyrrol_Methylase_sf"/>
</dbReference>
<dbReference type="CDD" id="cd11644">
    <property type="entry name" value="Precorrin-6Y-MT"/>
    <property type="match status" value="1"/>
</dbReference>
<keyword evidence="4" id="KW-0808">Transferase</keyword>
<name>A0A2W5KGW1_ANCNO</name>
<evidence type="ECO:0000313" key="8">
    <source>
        <dbReference type="Proteomes" id="UP000249577"/>
    </source>
</evidence>
<dbReference type="InterPro" id="IPR029063">
    <property type="entry name" value="SAM-dependent_MTases_sf"/>
</dbReference>
<dbReference type="InterPro" id="IPR012818">
    <property type="entry name" value="CbiE"/>
</dbReference>
<feature type="domain" description="Tetrapyrrole methylase" evidence="6">
    <location>
        <begin position="18"/>
        <end position="198"/>
    </location>
</feature>
<dbReference type="Pfam" id="PF01135">
    <property type="entry name" value="PCMT"/>
    <property type="match status" value="1"/>
</dbReference>
<keyword evidence="2" id="KW-0169">Cobalamin biosynthesis</keyword>
<dbReference type="Pfam" id="PF00590">
    <property type="entry name" value="TP_methylase"/>
    <property type="match status" value="1"/>
</dbReference>
<dbReference type="EMBL" id="QFPN01000005">
    <property type="protein sequence ID" value="PZQ14974.1"/>
    <property type="molecule type" value="Genomic_DNA"/>
</dbReference>
<dbReference type="InterPro" id="IPR014777">
    <property type="entry name" value="4pyrrole_Mease_sub1"/>
</dbReference>
<dbReference type="InterPro" id="IPR006365">
    <property type="entry name" value="Cbl_synth_CobL"/>
</dbReference>
<evidence type="ECO:0000256" key="4">
    <source>
        <dbReference type="ARBA" id="ARBA00022679"/>
    </source>
</evidence>
<dbReference type="AlphaFoldDB" id="A0A2W5KGW1"/>
<dbReference type="SUPFAM" id="SSF53790">
    <property type="entry name" value="Tetrapyrrole methylase"/>
    <property type="match status" value="1"/>
</dbReference>
<dbReference type="PANTHER" id="PTHR43182">
    <property type="entry name" value="COBALT-PRECORRIN-6B C(15)-METHYLTRANSFERASE (DECARBOXYLATING)"/>
    <property type="match status" value="1"/>
</dbReference>
<dbReference type="InterPro" id="IPR014008">
    <property type="entry name" value="Cbl_synth_MTase_CbiT"/>
</dbReference>
<evidence type="ECO:0000256" key="1">
    <source>
        <dbReference type="ARBA" id="ARBA00004953"/>
    </source>
</evidence>
<evidence type="ECO:0000256" key="2">
    <source>
        <dbReference type="ARBA" id="ARBA00022573"/>
    </source>
</evidence>
<organism evidence="7 8">
    <name type="scientific">Ancylobacter novellus</name>
    <name type="common">Thiobacillus novellus</name>
    <dbReference type="NCBI Taxonomy" id="921"/>
    <lineage>
        <taxon>Bacteria</taxon>
        <taxon>Pseudomonadati</taxon>
        <taxon>Pseudomonadota</taxon>
        <taxon>Alphaproteobacteria</taxon>
        <taxon>Hyphomicrobiales</taxon>
        <taxon>Xanthobacteraceae</taxon>
        <taxon>Ancylobacter</taxon>
    </lineage>
</organism>
<keyword evidence="3" id="KW-0489">Methyltransferase</keyword>
<protein>
    <submittedName>
        <fullName evidence="7">Cobalamin biosynthesis bifunctional protein CbiET</fullName>
    </submittedName>
</protein>
<dbReference type="NCBIfam" id="TIGR02469">
    <property type="entry name" value="CbiT"/>
    <property type="match status" value="1"/>
</dbReference>
<gene>
    <name evidence="7" type="ORF">DI565_11065</name>
</gene>
<dbReference type="GO" id="GO:0032259">
    <property type="term" value="P:methylation"/>
    <property type="evidence" value="ECO:0007669"/>
    <property type="project" value="UniProtKB-KW"/>
</dbReference>
<dbReference type="CDD" id="cd02440">
    <property type="entry name" value="AdoMet_MTases"/>
    <property type="match status" value="1"/>
</dbReference>
<keyword evidence="5" id="KW-0949">S-adenosyl-L-methionine</keyword>
<dbReference type="GO" id="GO:0009236">
    <property type="term" value="P:cobalamin biosynthetic process"/>
    <property type="evidence" value="ECO:0007669"/>
    <property type="project" value="UniProtKB-UniPathway"/>
</dbReference>
<dbReference type="PIRSF" id="PIRSF036428">
    <property type="entry name" value="CobL"/>
    <property type="match status" value="1"/>
</dbReference>
<sequence length="419" mass="43898">MPASSSPKPVLLADPRWLTVVGIGEDGVDGLGEDALRTLAEAEALVGGARHLALVSESAAPRAERHAWPSPMLPFVETIAGWRGRRTVVLASGDPLLYGVAATLLTRVAREEMRVLPVLSSFQLACAAMLWPQSGVGLVSACGRPIETLALELFDGARIVLLSADGATPAGAARLLVALGYGASRLTVLERLGAPDARCLSLIAREVGDKTFDPLNLVAIEAVADPGTLVLSRAPGLPDDAFENDGQITRREIRALTLARLSPTPGALLWDVGAGSGSIGIEWMRAAKGARAIGLEPRADRAERARENARRLGVPGLDIREQAAPEGLAGLPRPDAIFLGGGATADRVFDICLAALKPGGRLVANAVTLETETVLVAARAAHGGDLVRLQATYADPVGRMTGWRPAMPITQYAYTKPRS</sequence>
<evidence type="ECO:0000313" key="7">
    <source>
        <dbReference type="EMBL" id="PZQ14974.1"/>
    </source>
</evidence>
<dbReference type="PANTHER" id="PTHR43182:SF1">
    <property type="entry name" value="COBALT-PRECORRIN-7 C(5)-METHYLTRANSFERASE"/>
    <property type="match status" value="1"/>
</dbReference>
<dbReference type="Proteomes" id="UP000249577">
    <property type="component" value="Unassembled WGS sequence"/>
</dbReference>
<evidence type="ECO:0000256" key="5">
    <source>
        <dbReference type="ARBA" id="ARBA00022691"/>
    </source>
</evidence>
<comment type="caution">
    <text evidence="7">The sequence shown here is derived from an EMBL/GenBank/DDBJ whole genome shotgun (WGS) entry which is preliminary data.</text>
</comment>
<dbReference type="SUPFAM" id="SSF53335">
    <property type="entry name" value="S-adenosyl-L-methionine-dependent methyltransferases"/>
    <property type="match status" value="1"/>
</dbReference>
<comment type="pathway">
    <text evidence="1">Cofactor biosynthesis; adenosylcobalamin biosynthesis.</text>
</comment>
<evidence type="ECO:0000256" key="3">
    <source>
        <dbReference type="ARBA" id="ARBA00022603"/>
    </source>
</evidence>
<dbReference type="UniPathway" id="UPA00148"/>
<dbReference type="InterPro" id="IPR000878">
    <property type="entry name" value="4pyrrol_Mease"/>
</dbReference>
<accession>A0A2W5KGW1</accession>
<reference evidence="7 8" key="1">
    <citation type="submission" date="2017-08" db="EMBL/GenBank/DDBJ databases">
        <title>Infants hospitalized years apart are colonized by the same room-sourced microbial strains.</title>
        <authorList>
            <person name="Brooks B."/>
            <person name="Olm M.R."/>
            <person name="Firek B.A."/>
            <person name="Baker R."/>
            <person name="Thomas B.C."/>
            <person name="Morowitz M.J."/>
            <person name="Banfield J.F."/>
        </authorList>
    </citation>
    <scope>NUCLEOTIDE SEQUENCE [LARGE SCALE GENOMIC DNA]</scope>
    <source>
        <strain evidence="7">S2_005_003_R2_43</strain>
    </source>
</reference>
<dbReference type="NCBIfam" id="TIGR02467">
    <property type="entry name" value="CbiE"/>
    <property type="match status" value="1"/>
</dbReference>
<proteinExistence type="predicted"/>
<dbReference type="Gene3D" id="3.40.50.150">
    <property type="entry name" value="Vaccinia Virus protein VP39"/>
    <property type="match status" value="1"/>
</dbReference>
<dbReference type="GO" id="GO:0008276">
    <property type="term" value="F:protein methyltransferase activity"/>
    <property type="evidence" value="ECO:0007669"/>
    <property type="project" value="InterPro"/>
</dbReference>
<evidence type="ECO:0000259" key="6">
    <source>
        <dbReference type="Pfam" id="PF00590"/>
    </source>
</evidence>
<dbReference type="InterPro" id="IPR050714">
    <property type="entry name" value="Cobalamin_biosynth_MTase"/>
</dbReference>
<dbReference type="Gene3D" id="3.40.1010.10">
    <property type="entry name" value="Cobalt-precorrin-4 Transmethylase, Domain 1"/>
    <property type="match status" value="1"/>
</dbReference>